<reference evidence="4 5" key="1">
    <citation type="submission" date="2019-04" db="EMBL/GenBank/DDBJ databases">
        <authorList>
            <person name="Hwang J.C."/>
        </authorList>
    </citation>
    <scope>NUCLEOTIDE SEQUENCE [LARGE SCALE GENOMIC DNA]</scope>
    <source>
        <strain evidence="4 5">IMCC35002</strain>
    </source>
</reference>
<dbReference type="EMBL" id="SWCJ01000001">
    <property type="protein sequence ID" value="TKB58295.1"/>
    <property type="molecule type" value="Genomic_DNA"/>
</dbReference>
<gene>
    <name evidence="4" type="ORF">FCL42_00655</name>
</gene>
<dbReference type="RefSeq" id="WP_136861443.1">
    <property type="nucleotide sequence ID" value="NZ_SWCJ01000001.1"/>
</dbReference>
<feature type="domain" description="CBS" evidence="3">
    <location>
        <begin position="11"/>
        <end position="72"/>
    </location>
</feature>
<dbReference type="InterPro" id="IPR046342">
    <property type="entry name" value="CBS_dom_sf"/>
</dbReference>
<dbReference type="SUPFAM" id="SSF54631">
    <property type="entry name" value="CBS-domain pair"/>
    <property type="match status" value="1"/>
</dbReference>
<dbReference type="InterPro" id="IPR000644">
    <property type="entry name" value="CBS_dom"/>
</dbReference>
<organism evidence="4 5">
    <name type="scientific">Ferrimonas aestuarii</name>
    <dbReference type="NCBI Taxonomy" id="2569539"/>
    <lineage>
        <taxon>Bacteria</taxon>
        <taxon>Pseudomonadati</taxon>
        <taxon>Pseudomonadota</taxon>
        <taxon>Gammaproteobacteria</taxon>
        <taxon>Alteromonadales</taxon>
        <taxon>Ferrimonadaceae</taxon>
        <taxon>Ferrimonas</taxon>
    </lineage>
</organism>
<dbReference type="AlphaFoldDB" id="A0A4U1BX45"/>
<dbReference type="PANTHER" id="PTHR43080">
    <property type="entry name" value="CBS DOMAIN-CONTAINING PROTEIN CBSX3, MITOCHONDRIAL"/>
    <property type="match status" value="1"/>
</dbReference>
<evidence type="ECO:0000256" key="2">
    <source>
        <dbReference type="PROSITE-ProRule" id="PRU00703"/>
    </source>
</evidence>
<sequence length="170" mass="18971">MTRFQKVADYMHPPKVVLAPTQTITDALAIMQQSQAGWAPVVDSRNQLVGVLTEHDLLIDLWCCDYRPSMDLTVQELMQQQVVALSPRDLIRDLAEQICIDVEQVYPTSVMGRATALCSLSLKERVRQSKPAKPHQYPVVENGQLVGTMSRHDLLRALSPLYGESVAKAS</sequence>
<dbReference type="PROSITE" id="PS51371">
    <property type="entry name" value="CBS"/>
    <property type="match status" value="1"/>
</dbReference>
<dbReference type="SMART" id="SM00116">
    <property type="entry name" value="CBS"/>
    <property type="match status" value="2"/>
</dbReference>
<comment type="caution">
    <text evidence="4">The sequence shown here is derived from an EMBL/GenBank/DDBJ whole genome shotgun (WGS) entry which is preliminary data.</text>
</comment>
<dbReference type="Gene3D" id="3.10.580.10">
    <property type="entry name" value="CBS-domain"/>
    <property type="match status" value="1"/>
</dbReference>
<keyword evidence="1 2" id="KW-0129">CBS domain</keyword>
<keyword evidence="5" id="KW-1185">Reference proteome</keyword>
<evidence type="ECO:0000259" key="3">
    <source>
        <dbReference type="PROSITE" id="PS51371"/>
    </source>
</evidence>
<dbReference type="InterPro" id="IPR051257">
    <property type="entry name" value="Diverse_CBS-Domain"/>
</dbReference>
<dbReference type="PANTHER" id="PTHR43080:SF2">
    <property type="entry name" value="CBS DOMAIN-CONTAINING PROTEIN"/>
    <property type="match status" value="1"/>
</dbReference>
<dbReference type="OrthoDB" id="9786493at2"/>
<proteinExistence type="predicted"/>
<name>A0A4U1BX45_9GAMM</name>
<dbReference type="Proteomes" id="UP000305675">
    <property type="component" value="Unassembled WGS sequence"/>
</dbReference>
<dbReference type="Pfam" id="PF00571">
    <property type="entry name" value="CBS"/>
    <property type="match status" value="2"/>
</dbReference>
<evidence type="ECO:0000313" key="4">
    <source>
        <dbReference type="EMBL" id="TKB58295.1"/>
    </source>
</evidence>
<protein>
    <submittedName>
        <fullName evidence="4">CBS domain-containing protein</fullName>
    </submittedName>
</protein>
<evidence type="ECO:0000256" key="1">
    <source>
        <dbReference type="ARBA" id="ARBA00023122"/>
    </source>
</evidence>
<evidence type="ECO:0000313" key="5">
    <source>
        <dbReference type="Proteomes" id="UP000305675"/>
    </source>
</evidence>
<accession>A0A4U1BX45</accession>